<feature type="transmembrane region" description="Helical" evidence="1">
    <location>
        <begin position="20"/>
        <end position="38"/>
    </location>
</feature>
<reference evidence="3" key="1">
    <citation type="submission" date="2019-02" db="EMBL/GenBank/DDBJ databases">
        <title>Deep-cultivation of Planctomycetes and their phenomic and genomic characterization uncovers novel biology.</title>
        <authorList>
            <person name="Wiegand S."/>
            <person name="Jogler M."/>
            <person name="Boedeker C."/>
            <person name="Pinto D."/>
            <person name="Vollmers J."/>
            <person name="Rivas-Marin E."/>
            <person name="Kohn T."/>
            <person name="Peeters S.H."/>
            <person name="Heuer A."/>
            <person name="Rast P."/>
            <person name="Oberbeckmann S."/>
            <person name="Bunk B."/>
            <person name="Jeske O."/>
            <person name="Meyerdierks A."/>
            <person name="Storesund J.E."/>
            <person name="Kallscheuer N."/>
            <person name="Luecker S."/>
            <person name="Lage O.M."/>
            <person name="Pohl T."/>
            <person name="Merkel B.J."/>
            <person name="Hornburger P."/>
            <person name="Mueller R.-W."/>
            <person name="Bruemmer F."/>
            <person name="Labrenz M."/>
            <person name="Spormann A.M."/>
            <person name="Op den Camp H."/>
            <person name="Overmann J."/>
            <person name="Amann R."/>
            <person name="Jetten M.S.M."/>
            <person name="Mascher T."/>
            <person name="Medema M.H."/>
            <person name="Devos D.P."/>
            <person name="Kaster A.-K."/>
            <person name="Ovreas L."/>
            <person name="Rohde M."/>
            <person name="Galperin M.Y."/>
            <person name="Jogler C."/>
        </authorList>
    </citation>
    <scope>NUCLEOTIDE SEQUENCE [LARGE SCALE GENOMIC DNA]</scope>
    <source>
        <strain evidence="3">Pan97</strain>
    </source>
</reference>
<protein>
    <recommendedName>
        <fullName evidence="4">DUF2752 domain-containing protein</fullName>
    </recommendedName>
</protein>
<proteinExistence type="predicted"/>
<sequence length="151" mass="16602">MSSSLVMPLESDAPRPKWTFHIIMLSIAVLVTALSFLLTTDGPTDVVIPWLNIALPPTCSMQNMAGIDCPGCGLTRSFISLAHGQLSASLAFNPAGILIFGVVLFQIPYRIAQLWRLRRGLPAWNLNMVSLWIWAPIVVVLMMQWIGKLAS</sequence>
<dbReference type="AlphaFoldDB" id="A0A518CG17"/>
<dbReference type="OrthoDB" id="9816182at2"/>
<accession>A0A518CG17</accession>
<evidence type="ECO:0000313" key="3">
    <source>
        <dbReference type="Proteomes" id="UP000318626"/>
    </source>
</evidence>
<evidence type="ECO:0008006" key="4">
    <source>
        <dbReference type="Google" id="ProtNLM"/>
    </source>
</evidence>
<evidence type="ECO:0000256" key="1">
    <source>
        <dbReference type="SAM" id="Phobius"/>
    </source>
</evidence>
<organism evidence="2 3">
    <name type="scientific">Bremerella volcania</name>
    <dbReference type="NCBI Taxonomy" id="2527984"/>
    <lineage>
        <taxon>Bacteria</taxon>
        <taxon>Pseudomonadati</taxon>
        <taxon>Planctomycetota</taxon>
        <taxon>Planctomycetia</taxon>
        <taxon>Pirellulales</taxon>
        <taxon>Pirellulaceae</taxon>
        <taxon>Bremerella</taxon>
    </lineage>
</organism>
<name>A0A518CG17_9BACT</name>
<keyword evidence="3" id="KW-1185">Reference proteome</keyword>
<dbReference type="Proteomes" id="UP000318626">
    <property type="component" value="Chromosome"/>
</dbReference>
<feature type="transmembrane region" description="Helical" evidence="1">
    <location>
        <begin position="124"/>
        <end position="146"/>
    </location>
</feature>
<dbReference type="KEGG" id="bvo:Pan97_52440"/>
<gene>
    <name evidence="2" type="ORF">Pan97_52440</name>
</gene>
<keyword evidence="1" id="KW-0812">Transmembrane</keyword>
<feature type="transmembrane region" description="Helical" evidence="1">
    <location>
        <begin position="90"/>
        <end position="112"/>
    </location>
</feature>
<keyword evidence="1" id="KW-0472">Membrane</keyword>
<dbReference type="Pfam" id="PF10825">
    <property type="entry name" value="DUF2752"/>
    <property type="match status" value="1"/>
</dbReference>
<dbReference type="InterPro" id="IPR021215">
    <property type="entry name" value="DUF2752"/>
</dbReference>
<dbReference type="RefSeq" id="WP_144977770.1">
    <property type="nucleotide sequence ID" value="NZ_CP036289.1"/>
</dbReference>
<dbReference type="EMBL" id="CP036289">
    <property type="protein sequence ID" value="QDU78161.1"/>
    <property type="molecule type" value="Genomic_DNA"/>
</dbReference>
<keyword evidence="1" id="KW-1133">Transmembrane helix</keyword>
<evidence type="ECO:0000313" key="2">
    <source>
        <dbReference type="EMBL" id="QDU78161.1"/>
    </source>
</evidence>